<keyword evidence="2" id="KW-1185">Reference proteome</keyword>
<comment type="caution">
    <text evidence="1">The sequence shown here is derived from an EMBL/GenBank/DDBJ whole genome shotgun (WGS) entry which is preliminary data.</text>
</comment>
<reference evidence="1 2" key="1">
    <citation type="submission" date="2024-01" db="EMBL/GenBank/DDBJ databases">
        <title>A draft genome for the cacao thread blight pathogen Marasmiellus scandens.</title>
        <authorList>
            <person name="Baruah I.K."/>
            <person name="Leung J."/>
            <person name="Bukari Y."/>
            <person name="Amoako-Attah I."/>
            <person name="Meinhardt L.W."/>
            <person name="Bailey B.A."/>
            <person name="Cohen S.P."/>
        </authorList>
    </citation>
    <scope>NUCLEOTIDE SEQUENCE [LARGE SCALE GENOMIC DNA]</scope>
    <source>
        <strain evidence="1 2">GH-19</strain>
    </source>
</reference>
<gene>
    <name evidence="1" type="ORF">VKT23_000971</name>
</gene>
<dbReference type="EMBL" id="JBANRG010000001">
    <property type="protein sequence ID" value="KAK7472863.1"/>
    <property type="molecule type" value="Genomic_DNA"/>
</dbReference>
<evidence type="ECO:0000313" key="1">
    <source>
        <dbReference type="EMBL" id="KAK7472863.1"/>
    </source>
</evidence>
<organism evidence="1 2">
    <name type="scientific">Marasmiellus scandens</name>
    <dbReference type="NCBI Taxonomy" id="2682957"/>
    <lineage>
        <taxon>Eukaryota</taxon>
        <taxon>Fungi</taxon>
        <taxon>Dikarya</taxon>
        <taxon>Basidiomycota</taxon>
        <taxon>Agaricomycotina</taxon>
        <taxon>Agaricomycetes</taxon>
        <taxon>Agaricomycetidae</taxon>
        <taxon>Agaricales</taxon>
        <taxon>Marasmiineae</taxon>
        <taxon>Omphalotaceae</taxon>
        <taxon>Marasmiellus</taxon>
    </lineage>
</organism>
<protein>
    <submittedName>
        <fullName evidence="1">Uncharacterized protein</fullName>
    </submittedName>
</protein>
<proteinExistence type="predicted"/>
<accession>A0ABR1KB24</accession>
<sequence length="321" mass="35603">MPEFSTSLACSDASHVYNGGETSIKVAVGSEKFNHALDIHGSAIGTIIITEAAANATDVEYKMTIKSNDAQLLEQITFQYPSADEDVADSRLYISTPRIENPESTCLRYDITMYIPKNLKKLHVGPHVASQVKFDPHAHIDLNSLYVTLFSLSDHNMILPAENFRANKMALEVYRGWIVGDVSIVNTTSITTQRGDGVANVHVHPTAPLDPSEPDPVFLQTTTGAGRTDVFFNTDKAFPHRPIRSAHTSSKNADVYLNYGDAEYDGRIQLDSKSFTVTNAHNFAPIQEPVNGQPRWTHWVGDQDGEDRMFIKSKGWIGLYF</sequence>
<dbReference type="Proteomes" id="UP001498398">
    <property type="component" value="Unassembled WGS sequence"/>
</dbReference>
<evidence type="ECO:0000313" key="2">
    <source>
        <dbReference type="Proteomes" id="UP001498398"/>
    </source>
</evidence>
<name>A0ABR1KB24_9AGAR</name>